<keyword evidence="10" id="KW-1185">Reference proteome</keyword>
<comment type="similarity">
    <text evidence="6">Belongs to the peptidase M48 family.</text>
</comment>
<name>A0AAJ7W5K3_CEPCN</name>
<gene>
    <name evidence="11" type="primary">LOC107272265</name>
</gene>
<proteinExistence type="inferred from homology"/>
<protein>
    <submittedName>
        <fullName evidence="11">CAAX prenyl protease 1 homolog</fullName>
    </submittedName>
</protein>
<evidence type="ECO:0000256" key="3">
    <source>
        <dbReference type="ARBA" id="ARBA00022801"/>
    </source>
</evidence>
<dbReference type="RefSeq" id="XP_024945380.1">
    <property type="nucleotide sequence ID" value="XM_025089612.1"/>
</dbReference>
<evidence type="ECO:0000259" key="8">
    <source>
        <dbReference type="Pfam" id="PF01435"/>
    </source>
</evidence>
<dbReference type="Pfam" id="PF01435">
    <property type="entry name" value="Peptidase_M48"/>
    <property type="match status" value="1"/>
</dbReference>
<dbReference type="GO" id="GO:0006508">
    <property type="term" value="P:proteolysis"/>
    <property type="evidence" value="ECO:0007669"/>
    <property type="project" value="UniProtKB-KW"/>
</dbReference>
<dbReference type="GO" id="GO:0004222">
    <property type="term" value="F:metalloendopeptidase activity"/>
    <property type="evidence" value="ECO:0007669"/>
    <property type="project" value="InterPro"/>
</dbReference>
<dbReference type="GO" id="GO:0046872">
    <property type="term" value="F:metal ion binding"/>
    <property type="evidence" value="ECO:0007669"/>
    <property type="project" value="UniProtKB-KW"/>
</dbReference>
<keyword evidence="7" id="KW-1133">Transmembrane helix</keyword>
<evidence type="ECO:0000256" key="1">
    <source>
        <dbReference type="ARBA" id="ARBA00022670"/>
    </source>
</evidence>
<dbReference type="Pfam" id="PF16491">
    <property type="entry name" value="Peptidase_M48_N"/>
    <property type="match status" value="1"/>
</dbReference>
<evidence type="ECO:0000256" key="5">
    <source>
        <dbReference type="ARBA" id="ARBA00023049"/>
    </source>
</evidence>
<feature type="transmembrane region" description="Helical" evidence="7">
    <location>
        <begin position="153"/>
        <end position="174"/>
    </location>
</feature>
<evidence type="ECO:0000256" key="6">
    <source>
        <dbReference type="RuleBase" id="RU003983"/>
    </source>
</evidence>
<dbReference type="KEGG" id="ccin:107272265"/>
<evidence type="ECO:0000313" key="10">
    <source>
        <dbReference type="Proteomes" id="UP000694920"/>
    </source>
</evidence>
<evidence type="ECO:0000259" key="9">
    <source>
        <dbReference type="Pfam" id="PF16491"/>
    </source>
</evidence>
<dbReference type="Gene3D" id="3.30.2010.10">
    <property type="entry name" value="Metalloproteases ('zincins'), catalytic domain"/>
    <property type="match status" value="1"/>
</dbReference>
<dbReference type="GeneID" id="107272265"/>
<reference evidence="11" key="1">
    <citation type="submission" date="2025-08" db="UniProtKB">
        <authorList>
            <consortium name="RefSeq"/>
        </authorList>
    </citation>
    <scope>IDENTIFICATION</scope>
</reference>
<feature type="domain" description="Peptidase M48" evidence="8">
    <location>
        <begin position="224"/>
        <end position="419"/>
    </location>
</feature>
<evidence type="ECO:0000256" key="2">
    <source>
        <dbReference type="ARBA" id="ARBA00022723"/>
    </source>
</evidence>
<feature type="domain" description="CAAX prenyl protease 1 N-terminal" evidence="9">
    <location>
        <begin position="34"/>
        <end position="189"/>
    </location>
</feature>
<keyword evidence="1 6" id="KW-0645">Protease</keyword>
<evidence type="ECO:0000256" key="7">
    <source>
        <dbReference type="SAM" id="Phobius"/>
    </source>
</evidence>
<feature type="transmembrane region" description="Helical" evidence="7">
    <location>
        <begin position="114"/>
        <end position="133"/>
    </location>
</feature>
<keyword evidence="7" id="KW-0472">Membrane</keyword>
<sequence>MLIIEEHLHTGVLIYIWTKYIWRQLLESRQRSILKTYEVAPVEIQELIRDDDYRNYQVYALYKNVLNVFKETANLGLTTIFIVFRSYKKLWMRSTEILIHLGFDESHDALRTTIFLTLLSSCHFLVNLPFSIYESYLNNDYEHNERVTMVEAVLSHIITQTIIFPFAYLLVVVFKMGGDNIFLYMFCVAELEAIFDLFDHRILEPLPPCELRNQLVAFTEENDFPLFDIFLVESSGNHHSKVFVHGVPGQKIIVLYNNIVSHHRNGRHSELSSRLLTVDEILALVAHEIAHWKQWHTFIRFLVHQTRLVVHLASLRFVMNYKPIYEAFGFEDKPYIIGIVLLQFYPIFDVCNFMARAINRQLEFSADRYVKRLKKDRALKSAIAKIGNHFSLFPVQDWFYSYCYYDQPSCHERILALDRYKSF</sequence>
<dbReference type="AlphaFoldDB" id="A0AAJ7W5K3"/>
<dbReference type="InterPro" id="IPR032456">
    <property type="entry name" value="Peptidase_M48_N"/>
</dbReference>
<organism evidence="10 11">
    <name type="scientific">Cephus cinctus</name>
    <name type="common">Wheat stem sawfly</name>
    <dbReference type="NCBI Taxonomy" id="211228"/>
    <lineage>
        <taxon>Eukaryota</taxon>
        <taxon>Metazoa</taxon>
        <taxon>Ecdysozoa</taxon>
        <taxon>Arthropoda</taxon>
        <taxon>Hexapoda</taxon>
        <taxon>Insecta</taxon>
        <taxon>Pterygota</taxon>
        <taxon>Neoptera</taxon>
        <taxon>Endopterygota</taxon>
        <taxon>Hymenoptera</taxon>
        <taxon>Cephoidea</taxon>
        <taxon>Cephidae</taxon>
        <taxon>Cephus</taxon>
    </lineage>
</organism>
<keyword evidence="4 6" id="KW-0862">Zinc</keyword>
<evidence type="ECO:0000256" key="4">
    <source>
        <dbReference type="ARBA" id="ARBA00022833"/>
    </source>
</evidence>
<dbReference type="InterPro" id="IPR001915">
    <property type="entry name" value="Peptidase_M48"/>
</dbReference>
<keyword evidence="2" id="KW-0479">Metal-binding</keyword>
<keyword evidence="7" id="KW-0812">Transmembrane</keyword>
<accession>A0AAJ7W5K3</accession>
<evidence type="ECO:0000313" key="11">
    <source>
        <dbReference type="RefSeq" id="XP_024945380.1"/>
    </source>
</evidence>
<dbReference type="Proteomes" id="UP000694920">
    <property type="component" value="Unplaced"/>
</dbReference>
<keyword evidence="5 6" id="KW-0482">Metalloprotease</keyword>
<dbReference type="PANTHER" id="PTHR10120">
    <property type="entry name" value="CAAX PRENYL PROTEASE 1"/>
    <property type="match status" value="1"/>
</dbReference>
<keyword evidence="3 6" id="KW-0378">Hydrolase</keyword>
<comment type="cofactor">
    <cofactor evidence="6">
        <name>Zn(2+)</name>
        <dbReference type="ChEBI" id="CHEBI:29105"/>
    </cofactor>
    <text evidence="6">Binds 1 zinc ion per subunit.</text>
</comment>